<dbReference type="OrthoDB" id="593744at2759"/>
<keyword evidence="3" id="KW-1185">Reference proteome</keyword>
<dbReference type="Proteomes" id="UP000636709">
    <property type="component" value="Unassembled WGS sequence"/>
</dbReference>
<feature type="compositionally biased region" description="Low complexity" evidence="1">
    <location>
        <begin position="77"/>
        <end position="88"/>
    </location>
</feature>
<dbReference type="EMBL" id="JACEFO010003089">
    <property type="protein sequence ID" value="KAF8644484.1"/>
    <property type="molecule type" value="Genomic_DNA"/>
</dbReference>
<feature type="region of interest" description="Disordered" evidence="1">
    <location>
        <begin position="70"/>
        <end position="106"/>
    </location>
</feature>
<proteinExistence type="predicted"/>
<sequence length="207" mass="23338">MGSIQEISGEIAFLEVVVDVSPRAPQGDMGDRRMSDAEFVANIANDFQFGVAMALDDFPDDTFEREVAEVDVDDLSESSSGEEYGGASESEESKSEKESPHANPRSKLVEVYGTTNLLLCVEWHLPNRVMRQFCKAQLLPPLVVSTSQELHNVDRRRRFGEVDWRVKHLNYLQLWEARVRVPLEEGENWNPHGNSTCIGSTPWRGQS</sequence>
<accession>A0A835A6J5</accession>
<organism evidence="2 3">
    <name type="scientific">Digitaria exilis</name>
    <dbReference type="NCBI Taxonomy" id="1010633"/>
    <lineage>
        <taxon>Eukaryota</taxon>
        <taxon>Viridiplantae</taxon>
        <taxon>Streptophyta</taxon>
        <taxon>Embryophyta</taxon>
        <taxon>Tracheophyta</taxon>
        <taxon>Spermatophyta</taxon>
        <taxon>Magnoliopsida</taxon>
        <taxon>Liliopsida</taxon>
        <taxon>Poales</taxon>
        <taxon>Poaceae</taxon>
        <taxon>PACMAD clade</taxon>
        <taxon>Panicoideae</taxon>
        <taxon>Panicodae</taxon>
        <taxon>Paniceae</taxon>
        <taxon>Anthephorinae</taxon>
        <taxon>Digitaria</taxon>
    </lineage>
</organism>
<evidence type="ECO:0000256" key="1">
    <source>
        <dbReference type="SAM" id="MobiDB-lite"/>
    </source>
</evidence>
<evidence type="ECO:0000313" key="3">
    <source>
        <dbReference type="Proteomes" id="UP000636709"/>
    </source>
</evidence>
<feature type="compositionally biased region" description="Basic and acidic residues" evidence="1">
    <location>
        <begin position="91"/>
        <end position="100"/>
    </location>
</feature>
<comment type="caution">
    <text evidence="2">The sequence shown here is derived from an EMBL/GenBank/DDBJ whole genome shotgun (WGS) entry which is preliminary data.</text>
</comment>
<reference evidence="2" key="1">
    <citation type="submission" date="2020-07" db="EMBL/GenBank/DDBJ databases">
        <title>Genome sequence and genetic diversity analysis of an under-domesticated orphan crop, white fonio (Digitaria exilis).</title>
        <authorList>
            <person name="Bennetzen J.L."/>
            <person name="Chen S."/>
            <person name="Ma X."/>
            <person name="Wang X."/>
            <person name="Yssel A.E.J."/>
            <person name="Chaluvadi S.R."/>
            <person name="Johnson M."/>
            <person name="Gangashetty P."/>
            <person name="Hamidou F."/>
            <person name="Sanogo M.D."/>
            <person name="Zwaenepoel A."/>
            <person name="Wallace J."/>
            <person name="Van De Peer Y."/>
            <person name="Van Deynze A."/>
        </authorList>
    </citation>
    <scope>NUCLEOTIDE SEQUENCE</scope>
    <source>
        <tissue evidence="2">Leaves</tissue>
    </source>
</reference>
<gene>
    <name evidence="2" type="ORF">HU200_066451</name>
</gene>
<evidence type="ECO:0000313" key="2">
    <source>
        <dbReference type="EMBL" id="KAF8644484.1"/>
    </source>
</evidence>
<name>A0A835A6J5_9POAL</name>
<protein>
    <submittedName>
        <fullName evidence="2">Uncharacterized protein</fullName>
    </submittedName>
</protein>
<dbReference type="AlphaFoldDB" id="A0A835A6J5"/>